<sequence length="380" mass="42985">MNIVIIGGGQQAHALLGIFASRGQEVSMLTRKAQEINERLGANGQIVVSTPYGEDLHAKPVRVTDNPVEVIPQADLIFITNPANDRPRVLAQIANLISEDKVVQLCAIPGWGAFDWMVDYHIGRRSNVYAWGIKDTPVMASHLTPGQSVSILGFKKELFYAISNPTHIKVELAKKALEKLFYQPASRVEHYIELSACAGNPIEHLPILYSLVGPYSQWDGKPFKERLNFYEDLTEFAAYLIKKCDEEQQAILAALKGAYRSEFPFVLPLHEDIVKIYGRQIADPRTLYSTFRTNPAYAGIKIPMLTCEGGFEVNRRHRIFTEDVPYGMDFFLEAAKRLNVNTPMLAEIRDWAYEYCGGFEDNIKRYFPSGWPQRPMALVR</sequence>
<dbReference type="InterPro" id="IPR003421">
    <property type="entry name" value="Opine_DH"/>
</dbReference>
<name>Q2SFZ1_HAHCH</name>
<dbReference type="Gene3D" id="1.10.1040.10">
    <property type="entry name" value="N-(1-d-carboxylethyl)-l-norvaline Dehydrogenase, domain 2"/>
    <property type="match status" value="1"/>
</dbReference>
<dbReference type="OrthoDB" id="7328149at2"/>
<dbReference type="InterPro" id="IPR008927">
    <property type="entry name" value="6-PGluconate_DH-like_C_sf"/>
</dbReference>
<evidence type="ECO:0000259" key="2">
    <source>
        <dbReference type="Pfam" id="PF02317"/>
    </source>
</evidence>
<dbReference type="SUPFAM" id="SSF51735">
    <property type="entry name" value="NAD(P)-binding Rossmann-fold domains"/>
    <property type="match status" value="1"/>
</dbReference>
<dbReference type="InterPro" id="IPR036291">
    <property type="entry name" value="NAD(P)-bd_dom_sf"/>
</dbReference>
<dbReference type="Pfam" id="PF02317">
    <property type="entry name" value="Octopine_DH"/>
    <property type="match status" value="1"/>
</dbReference>
<evidence type="ECO:0000259" key="3">
    <source>
        <dbReference type="Pfam" id="PF03807"/>
    </source>
</evidence>
<dbReference type="GO" id="GO:0016491">
    <property type="term" value="F:oxidoreductase activity"/>
    <property type="evidence" value="ECO:0007669"/>
    <property type="project" value="UniProtKB-KW"/>
</dbReference>
<dbReference type="InterPro" id="IPR051729">
    <property type="entry name" value="Opine/Lysopine_DH"/>
</dbReference>
<dbReference type="Proteomes" id="UP000000238">
    <property type="component" value="Chromosome"/>
</dbReference>
<organism evidence="4 5">
    <name type="scientific">Hahella chejuensis (strain KCTC 2396)</name>
    <dbReference type="NCBI Taxonomy" id="349521"/>
    <lineage>
        <taxon>Bacteria</taxon>
        <taxon>Pseudomonadati</taxon>
        <taxon>Pseudomonadota</taxon>
        <taxon>Gammaproteobacteria</taxon>
        <taxon>Oceanospirillales</taxon>
        <taxon>Hahellaceae</taxon>
        <taxon>Hahella</taxon>
    </lineage>
</organism>
<feature type="domain" description="Opine dehydrogenase" evidence="2">
    <location>
        <begin position="188"/>
        <end position="355"/>
    </location>
</feature>
<dbReference type="Gene3D" id="3.40.50.720">
    <property type="entry name" value="NAD(P)-binding Rossmann-like Domain"/>
    <property type="match status" value="1"/>
</dbReference>
<feature type="domain" description="Pyrroline-5-carboxylate reductase catalytic N-terminal" evidence="3">
    <location>
        <begin position="3"/>
        <end position="103"/>
    </location>
</feature>
<dbReference type="eggNOG" id="COG1893">
    <property type="taxonomic scope" value="Bacteria"/>
</dbReference>
<dbReference type="EMBL" id="CP000155">
    <property type="protein sequence ID" value="ABC30433.1"/>
    <property type="molecule type" value="Genomic_DNA"/>
</dbReference>
<dbReference type="PANTHER" id="PTHR38015">
    <property type="entry name" value="BLR6086 PROTEIN"/>
    <property type="match status" value="1"/>
</dbReference>
<gene>
    <name evidence="4" type="ordered locus">HCH_03696</name>
</gene>
<dbReference type="PANTHER" id="PTHR38015:SF1">
    <property type="entry name" value="OPINE DEHYDROGENASE DOMAIN-CONTAINING PROTEIN"/>
    <property type="match status" value="1"/>
</dbReference>
<evidence type="ECO:0000313" key="4">
    <source>
        <dbReference type="EMBL" id="ABC30433.1"/>
    </source>
</evidence>
<dbReference type="HOGENOM" id="CLU_041606_1_0_6"/>
<reference evidence="4 5" key="1">
    <citation type="journal article" date="2005" name="Nucleic Acids Res.">
        <title>Genomic blueprint of Hahella chejuensis, a marine microbe producing an algicidal agent.</title>
        <authorList>
            <person name="Jeong H."/>
            <person name="Yim J.H."/>
            <person name="Lee C."/>
            <person name="Choi S.-H."/>
            <person name="Park Y.K."/>
            <person name="Yoon S.H."/>
            <person name="Hur C.-G."/>
            <person name="Kang H.-Y."/>
            <person name="Kim D."/>
            <person name="Lee H.H."/>
            <person name="Park K.H."/>
            <person name="Park S.-H."/>
            <person name="Park H.-S."/>
            <person name="Lee H.K."/>
            <person name="Oh T.K."/>
            <person name="Kim J.F."/>
        </authorList>
    </citation>
    <scope>NUCLEOTIDE SEQUENCE [LARGE SCALE GENOMIC DNA]</scope>
    <source>
        <strain evidence="4 5">KCTC 2396</strain>
    </source>
</reference>
<keyword evidence="1" id="KW-0560">Oxidoreductase</keyword>
<dbReference type="Pfam" id="PF03807">
    <property type="entry name" value="F420_oxidored"/>
    <property type="match status" value="1"/>
</dbReference>
<dbReference type="SUPFAM" id="SSF48179">
    <property type="entry name" value="6-phosphogluconate dehydrogenase C-terminal domain-like"/>
    <property type="match status" value="1"/>
</dbReference>
<dbReference type="KEGG" id="hch:HCH_03696"/>
<dbReference type="InterPro" id="IPR013328">
    <property type="entry name" value="6PGD_dom2"/>
</dbReference>
<dbReference type="InterPro" id="IPR028939">
    <property type="entry name" value="P5C_Rdtase_cat_N"/>
</dbReference>
<proteinExistence type="predicted"/>
<protein>
    <submittedName>
        <fullName evidence="4">Probable dehydrogenase</fullName>
    </submittedName>
</protein>
<dbReference type="STRING" id="349521.HCH_03696"/>
<dbReference type="AlphaFoldDB" id="Q2SFZ1"/>
<dbReference type="RefSeq" id="WP_011397501.1">
    <property type="nucleotide sequence ID" value="NC_007645.1"/>
</dbReference>
<evidence type="ECO:0000313" key="5">
    <source>
        <dbReference type="Proteomes" id="UP000000238"/>
    </source>
</evidence>
<evidence type="ECO:0000256" key="1">
    <source>
        <dbReference type="ARBA" id="ARBA00023002"/>
    </source>
</evidence>
<accession>Q2SFZ1</accession>
<keyword evidence="5" id="KW-1185">Reference proteome</keyword>